<dbReference type="InterPro" id="IPR036390">
    <property type="entry name" value="WH_DNA-bd_sf"/>
</dbReference>
<sequence>MVSRRNLTAVRDRLEAAGLVERVRGSRDSGLRHVRLAPEGERVWAETREGIRACCADALTGFSTEECVVPFRLSDGCTTALRGCPAPRETEVATGSWPATDPGARGPGSAVRRHACALQEGLQARVGGAMWECGGCLVRLSG</sequence>
<evidence type="ECO:0000313" key="2">
    <source>
        <dbReference type="Proteomes" id="UP000597507"/>
    </source>
</evidence>
<evidence type="ECO:0008006" key="3">
    <source>
        <dbReference type="Google" id="ProtNLM"/>
    </source>
</evidence>
<dbReference type="AlphaFoldDB" id="A0A8J2ZEQ0"/>
<evidence type="ECO:0000313" key="1">
    <source>
        <dbReference type="EMBL" id="GGG47714.1"/>
    </source>
</evidence>
<organism evidence="1 2">
    <name type="scientific">Caldovatus sediminis</name>
    <dbReference type="NCBI Taxonomy" id="2041189"/>
    <lineage>
        <taxon>Bacteria</taxon>
        <taxon>Pseudomonadati</taxon>
        <taxon>Pseudomonadota</taxon>
        <taxon>Alphaproteobacteria</taxon>
        <taxon>Acetobacterales</taxon>
        <taxon>Roseomonadaceae</taxon>
        <taxon>Caldovatus</taxon>
    </lineage>
</organism>
<dbReference type="Gene3D" id="1.10.10.10">
    <property type="entry name" value="Winged helix-like DNA-binding domain superfamily/Winged helix DNA-binding domain"/>
    <property type="match status" value="1"/>
</dbReference>
<name>A0A8J2ZEQ0_9PROT</name>
<dbReference type="Proteomes" id="UP000597507">
    <property type="component" value="Unassembled WGS sequence"/>
</dbReference>
<proteinExistence type="predicted"/>
<reference evidence="1 2" key="1">
    <citation type="journal article" date="2014" name="Int. J. Syst. Evol. Microbiol.">
        <title>Complete genome sequence of Corynebacterium casei LMG S-19264T (=DSM 44701T), isolated from a smear-ripened cheese.</title>
        <authorList>
            <consortium name="US DOE Joint Genome Institute (JGI-PGF)"/>
            <person name="Walter F."/>
            <person name="Albersmeier A."/>
            <person name="Kalinowski J."/>
            <person name="Ruckert C."/>
        </authorList>
    </citation>
    <scope>NUCLEOTIDE SEQUENCE [LARGE SCALE GENOMIC DNA]</scope>
    <source>
        <strain evidence="1 2">CGMCC 1.16330</strain>
    </source>
</reference>
<keyword evidence="2" id="KW-1185">Reference proteome</keyword>
<dbReference type="EMBL" id="BMKS01000017">
    <property type="protein sequence ID" value="GGG47714.1"/>
    <property type="molecule type" value="Genomic_DNA"/>
</dbReference>
<comment type="caution">
    <text evidence="1">The sequence shown here is derived from an EMBL/GenBank/DDBJ whole genome shotgun (WGS) entry which is preliminary data.</text>
</comment>
<gene>
    <name evidence="1" type="ORF">GCM10010964_38860</name>
</gene>
<dbReference type="InterPro" id="IPR036388">
    <property type="entry name" value="WH-like_DNA-bd_sf"/>
</dbReference>
<accession>A0A8J2ZEQ0</accession>
<protein>
    <recommendedName>
        <fullName evidence="3">MarR family transcriptional regulator</fullName>
    </recommendedName>
</protein>
<dbReference type="SUPFAM" id="SSF46785">
    <property type="entry name" value="Winged helix' DNA-binding domain"/>
    <property type="match status" value="1"/>
</dbReference>